<evidence type="ECO:0000313" key="2">
    <source>
        <dbReference type="EMBL" id="SDC02419.1"/>
    </source>
</evidence>
<proteinExistence type="predicted"/>
<evidence type="ECO:0000256" key="1">
    <source>
        <dbReference type="ARBA" id="ARBA00023121"/>
    </source>
</evidence>
<reference evidence="3" key="1">
    <citation type="submission" date="2016-10" db="EMBL/GenBank/DDBJ databases">
        <authorList>
            <person name="Varghese N."/>
            <person name="Submissions S."/>
        </authorList>
    </citation>
    <scope>NUCLEOTIDE SEQUENCE [LARGE SCALE GENOMIC DNA]</scope>
    <source>
        <strain evidence="3">DSM 22619</strain>
    </source>
</reference>
<dbReference type="EMBL" id="FMZL01000002">
    <property type="protein sequence ID" value="SDC02419.1"/>
    <property type="molecule type" value="Genomic_DNA"/>
</dbReference>
<dbReference type="PANTHER" id="PTHR33434:SF2">
    <property type="entry name" value="FATTY ACID-BINDING PROTEIN TM_1468"/>
    <property type="match status" value="1"/>
</dbReference>
<evidence type="ECO:0000313" key="3">
    <source>
        <dbReference type="Proteomes" id="UP000198528"/>
    </source>
</evidence>
<keyword evidence="1" id="KW-0446">Lipid-binding</keyword>
<dbReference type="PROSITE" id="PS51482">
    <property type="entry name" value="DEGV"/>
    <property type="match status" value="1"/>
</dbReference>
<dbReference type="Gene3D" id="3.40.50.10170">
    <property type="match status" value="1"/>
</dbReference>
<dbReference type="Proteomes" id="UP000198528">
    <property type="component" value="Unassembled WGS sequence"/>
</dbReference>
<dbReference type="SUPFAM" id="SSF82549">
    <property type="entry name" value="DAK1/DegV-like"/>
    <property type="match status" value="1"/>
</dbReference>
<organism evidence="2 3">
    <name type="scientific">Parafannyhessea umbonata</name>
    <dbReference type="NCBI Taxonomy" id="604330"/>
    <lineage>
        <taxon>Bacteria</taxon>
        <taxon>Bacillati</taxon>
        <taxon>Actinomycetota</taxon>
        <taxon>Coriobacteriia</taxon>
        <taxon>Coriobacteriales</taxon>
        <taxon>Atopobiaceae</taxon>
        <taxon>Parafannyhessea</taxon>
    </lineage>
</organism>
<dbReference type="RefSeq" id="WP_090844813.1">
    <property type="nucleotide sequence ID" value="NZ_FMZL01000002.1"/>
</dbReference>
<dbReference type="NCBIfam" id="TIGR00762">
    <property type="entry name" value="DegV"/>
    <property type="match status" value="1"/>
</dbReference>
<dbReference type="InterPro" id="IPR050270">
    <property type="entry name" value="DegV_domain_contain"/>
</dbReference>
<dbReference type="InterPro" id="IPR003797">
    <property type="entry name" value="DegV"/>
</dbReference>
<dbReference type="InterPro" id="IPR043168">
    <property type="entry name" value="DegV_C"/>
</dbReference>
<protein>
    <submittedName>
        <fullName evidence="2">EDD domain protein, DegV family</fullName>
    </submittedName>
</protein>
<dbReference type="Gene3D" id="3.30.1180.10">
    <property type="match status" value="1"/>
</dbReference>
<gene>
    <name evidence="2" type="ORF">SAMN04487824_10253</name>
</gene>
<dbReference type="Pfam" id="PF02645">
    <property type="entry name" value="DegV"/>
    <property type="match status" value="1"/>
</dbReference>
<name>A0A1G6I7A0_9ACTN</name>
<accession>A0A1G6I7A0</accession>
<dbReference type="PANTHER" id="PTHR33434">
    <property type="entry name" value="DEGV DOMAIN-CONTAINING PROTEIN DR_1986-RELATED"/>
    <property type="match status" value="1"/>
</dbReference>
<dbReference type="STRING" id="604330.SAMN04489857_0237"/>
<dbReference type="GO" id="GO:0008289">
    <property type="term" value="F:lipid binding"/>
    <property type="evidence" value="ECO:0007669"/>
    <property type="project" value="UniProtKB-KW"/>
</dbReference>
<dbReference type="AlphaFoldDB" id="A0A1G6I7A0"/>
<sequence length="301" mass="32068">MSEEANGRPEGGGATRPVTIVCDSSACLSRAEAAALGCDIVPMHYLVDGVRRDETYEGENGAYDALLRGGTVLGTEAVYHSAFYGEFRRLLGCGSDVLCVTMSSRLSGTHRSAVEARDQLVGEGADPARVAIVDSWTTSGGLELLVRRARRELSTGATLPEAVARLERARALQGIAFTVPKMDVLRRSGRLGAMRRAVAGKLDRFLVMELDRGGIRDVDVAHGMGATVRLLVRQVPQAARDGRIVVAHYGESDATRALADCARRTMPAAQVEVCDAGPVVSLHLGVGSVSIAWDVPRDAER</sequence>
<keyword evidence="3" id="KW-1185">Reference proteome</keyword>